<sequence length="213" mass="22923">MMQLRRLRPHQSDVPVPWIFLLLQLLTVHLEDVMAFAFRMVRSHDSEYLGIHYGKIMKISRTILAKGGRTKLENQTSIHWDDRDATFLCKWFEPVSISPTNDAPDAPKLCSGGGMVQLVLQQKQHPLLWLCSWEAVEQELQQQLCSGGELAADAAPPAELLQLGGGGTGAAIAAMQCRGGAAGLAAKAAPPAEALQLGAGGTGAATTAMQWRG</sequence>
<keyword evidence="1" id="KW-0732">Signal</keyword>
<evidence type="ECO:0000256" key="1">
    <source>
        <dbReference type="SAM" id="SignalP"/>
    </source>
</evidence>
<dbReference type="Proteomes" id="UP000232323">
    <property type="component" value="Unassembled WGS sequence"/>
</dbReference>
<reference evidence="2 3" key="1">
    <citation type="submission" date="2017-08" db="EMBL/GenBank/DDBJ databases">
        <title>Acidophilic green algal genome provides insights into adaptation to an acidic environment.</title>
        <authorList>
            <person name="Hirooka S."/>
            <person name="Hirose Y."/>
            <person name="Kanesaki Y."/>
            <person name="Higuchi S."/>
            <person name="Fujiwara T."/>
            <person name="Onuma R."/>
            <person name="Era A."/>
            <person name="Ohbayashi R."/>
            <person name="Uzuka A."/>
            <person name="Nozaki H."/>
            <person name="Yoshikawa H."/>
            <person name="Miyagishima S.Y."/>
        </authorList>
    </citation>
    <scope>NUCLEOTIDE SEQUENCE [LARGE SCALE GENOMIC DNA]</scope>
    <source>
        <strain evidence="2 3">NIES-2499</strain>
    </source>
</reference>
<feature type="signal peptide" evidence="1">
    <location>
        <begin position="1"/>
        <end position="35"/>
    </location>
</feature>
<organism evidence="2 3">
    <name type="scientific">Chlamydomonas eustigma</name>
    <dbReference type="NCBI Taxonomy" id="1157962"/>
    <lineage>
        <taxon>Eukaryota</taxon>
        <taxon>Viridiplantae</taxon>
        <taxon>Chlorophyta</taxon>
        <taxon>core chlorophytes</taxon>
        <taxon>Chlorophyceae</taxon>
        <taxon>CS clade</taxon>
        <taxon>Chlamydomonadales</taxon>
        <taxon>Chlamydomonadaceae</taxon>
        <taxon>Chlamydomonas</taxon>
    </lineage>
</organism>
<dbReference type="EMBL" id="BEGY01000442">
    <property type="protein sequence ID" value="GAX86650.1"/>
    <property type="molecule type" value="Genomic_DNA"/>
</dbReference>
<evidence type="ECO:0000313" key="2">
    <source>
        <dbReference type="EMBL" id="GAX86650.1"/>
    </source>
</evidence>
<feature type="chain" id="PRO_5012060862" evidence="1">
    <location>
        <begin position="36"/>
        <end position="213"/>
    </location>
</feature>
<keyword evidence="3" id="KW-1185">Reference proteome</keyword>
<accession>A0A250XUP1</accession>
<gene>
    <name evidence="2" type="ORF">CEUSTIGMA_g14058.t1</name>
</gene>
<protein>
    <submittedName>
        <fullName evidence="2">Uncharacterized protein</fullName>
    </submittedName>
</protein>
<dbReference type="AlphaFoldDB" id="A0A250XUP1"/>
<proteinExistence type="predicted"/>
<comment type="caution">
    <text evidence="2">The sequence shown here is derived from an EMBL/GenBank/DDBJ whole genome shotgun (WGS) entry which is preliminary data.</text>
</comment>
<evidence type="ECO:0000313" key="3">
    <source>
        <dbReference type="Proteomes" id="UP000232323"/>
    </source>
</evidence>
<name>A0A250XUP1_9CHLO</name>